<keyword evidence="10" id="KW-0460">Magnesium</keyword>
<organism evidence="27 28">
    <name type="scientific">Acyrthosiphon pisum</name>
    <name type="common">Pea aphid</name>
    <dbReference type="NCBI Taxonomy" id="7029"/>
    <lineage>
        <taxon>Eukaryota</taxon>
        <taxon>Metazoa</taxon>
        <taxon>Ecdysozoa</taxon>
        <taxon>Arthropoda</taxon>
        <taxon>Hexapoda</taxon>
        <taxon>Insecta</taxon>
        <taxon>Pterygota</taxon>
        <taxon>Neoptera</taxon>
        <taxon>Paraneoptera</taxon>
        <taxon>Hemiptera</taxon>
        <taxon>Sternorrhyncha</taxon>
        <taxon>Aphidomorpha</taxon>
        <taxon>Aphidoidea</taxon>
        <taxon>Aphididae</taxon>
        <taxon>Macrosiphini</taxon>
        <taxon>Acyrthosiphon</taxon>
    </lineage>
</organism>
<keyword evidence="13" id="KW-0560">Oxidoreductase</keyword>
<dbReference type="SMART" id="SM00861">
    <property type="entry name" value="Transket_pyr"/>
    <property type="match status" value="1"/>
</dbReference>
<comment type="cofactor">
    <cofactor evidence="2">
        <name>thiamine diphosphate</name>
        <dbReference type="ChEBI" id="CHEBI:58937"/>
    </cofactor>
</comment>
<reference evidence="27" key="2">
    <citation type="submission" date="2022-06" db="UniProtKB">
        <authorList>
            <consortium name="EnsemblMetazoa"/>
        </authorList>
    </citation>
    <scope>IDENTIFICATION</scope>
</reference>
<evidence type="ECO:0000256" key="5">
    <source>
        <dbReference type="ARBA" id="ARBA00006936"/>
    </source>
</evidence>
<dbReference type="GO" id="GO:0030976">
    <property type="term" value="F:thiamine pyrophosphate binding"/>
    <property type="evidence" value="ECO:0007669"/>
    <property type="project" value="InterPro"/>
</dbReference>
<dbReference type="InterPro" id="IPR005475">
    <property type="entry name" value="Transketolase-like_Pyr-bd"/>
</dbReference>
<feature type="region of interest" description="Disordered" evidence="25">
    <location>
        <begin position="1032"/>
        <end position="1065"/>
    </location>
</feature>
<dbReference type="FunFam" id="1.10.287.1150:FF:000001">
    <property type="entry name" value="2-oxoglutarate dehydrogenase, mitochondrial isoform X1"/>
    <property type="match status" value="1"/>
</dbReference>
<comment type="catalytic activity">
    <reaction evidence="24">
        <text>N(6)-[(R)-lipoyl]-L-lysyl-[protein] + 2-oxoglutarate + H(+) = N(6)-[(R)-S(8)-succinyldihydrolipoyl]-L-lysyl-[protein] + CO2</text>
        <dbReference type="Rhea" id="RHEA:12188"/>
        <dbReference type="Rhea" id="RHEA-COMP:10474"/>
        <dbReference type="Rhea" id="RHEA-COMP:20092"/>
        <dbReference type="ChEBI" id="CHEBI:15378"/>
        <dbReference type="ChEBI" id="CHEBI:16526"/>
        <dbReference type="ChEBI" id="CHEBI:16810"/>
        <dbReference type="ChEBI" id="CHEBI:83099"/>
        <dbReference type="ChEBI" id="CHEBI:83120"/>
        <dbReference type="EC" id="1.2.4.2"/>
    </reaction>
    <physiologicalReaction direction="left-to-right" evidence="24">
        <dbReference type="Rhea" id="RHEA:12189"/>
    </physiologicalReaction>
</comment>
<keyword evidence="16" id="KW-0324">Glycolysis</keyword>
<keyword evidence="9" id="KW-0106">Calcium</keyword>
<dbReference type="RefSeq" id="XP_029344573.1">
    <property type="nucleotide sequence ID" value="XM_029488713.1"/>
</dbReference>
<keyword evidence="15" id="KW-0496">Mitochondrion</keyword>
<dbReference type="Gene3D" id="3.40.50.11610">
    <property type="entry name" value="Multifunctional 2-oxoglutarate metabolism enzyme, C-terminal domain"/>
    <property type="match status" value="1"/>
</dbReference>
<keyword evidence="17" id="KW-0539">Nucleus</keyword>
<evidence type="ECO:0000256" key="20">
    <source>
        <dbReference type="ARBA" id="ARBA00040267"/>
    </source>
</evidence>
<proteinExistence type="inferred from homology"/>
<dbReference type="CTD" id="136036099"/>
<keyword evidence="14" id="KW-0786">Thiamine pyrophosphate</keyword>
<dbReference type="FunFam" id="3.40.50.970:FF:000002">
    <property type="entry name" value="2-oxoglutarate dehydrogenase, E1 component"/>
    <property type="match status" value="1"/>
</dbReference>
<dbReference type="PIRSF" id="PIRSF000157">
    <property type="entry name" value="Oxoglu_dh_E1"/>
    <property type="match status" value="1"/>
</dbReference>
<dbReference type="GO" id="GO:0046872">
    <property type="term" value="F:metal ion binding"/>
    <property type="evidence" value="ECO:0007669"/>
    <property type="project" value="UniProtKB-KW"/>
</dbReference>
<dbReference type="Pfam" id="PF02779">
    <property type="entry name" value="Transket_pyr"/>
    <property type="match status" value="1"/>
</dbReference>
<evidence type="ECO:0000256" key="25">
    <source>
        <dbReference type="SAM" id="MobiDB-lite"/>
    </source>
</evidence>
<sequence length="1083" mass="122298">MSLYRFQLTFGFVPERIMHRAQSVVNQLVPCVPQIVGRQKFATWLIGPKSRSLIRATQSLPVTENKYSTNVNQEQFLNGTSASYIEDMYNAWLADPKSVNVSWDTFFKNCDAGAQPGAAYQAPPSLAPPGKNEVLLSSLLPGIQNTTAIGGTFSEKMIDDHLAVQAIIRSYQVRGHFVSQIDPLGFTNADLVNARKKGRPHDVVLRQHSIEEADMERVFKLPSTTFIGGKENALPLKEILNRLENTYCRSIGVEFMFINSLEQCNWIRQRMETPGIMEMEKEQKRLILARLTRATGFESFLARKWSSEKRFGLEGCEILIPAMKQVIDKSTDYGVESVIMGMPHRGRLNVLANICRKPLSQIFTQFAALEAEDDGSGDVKYHLGTYIERLNRATNKNVRLAVVANPSHLEAVDPVVQGKTRAEQFYRGDGEGKKVMSLLLHGDAAFCGQGVVYETFHLSDLPDYTTHGTIHIVVNNQIGFTTDPRHSRSSPYCTDVARVVNAPIFHVNSDDPEAVMHVCNIAAEWRNVFHKDVVIDLVSYRRYGHNEIDEPMFTQPIMYKVIKKTPPVLDKYADKLIEEKVVTKEEVKDVWDKYDKICEEAYTASRKETTIKYKDWLDSPWSGFFEGKDPLKASKSGVKEETLTHIGKRFSSPPPNAAEFVIHRGIERILKARMQMVENRTVDWALGEAMAFGSLLKDGVHVRLSGQDVERGTFSHRHHVLHHQLVDKATYRPLCNLYPDQAPYTVCNSSLSEFAVLGFELGFSMTNPNALVCWEAQFGDFNNTAQCIIDQFVGSGQAKWVRQSGLVMLLPHGLEGMGPEHSSARLERFLQMSSDDPDYFPPESDEFAVRQLHDINWIVANCSTPANYFHILRRQIALPFRKPLIIMTPKSLLRHPEAKSSFDEMNEDTEFLRIIPEKGAAADNACNVKRLIFCSGRVYYDLTKAREEHNLVDTVAIARVEQISPFPFDLVKQECAKYPNADILWSQEEHKNQGPWPYVQPRFHTVLNNTKTIGTSIKNSGFFSRIFSSHSNDSITKTSLSDQKNPTRSISYAGRPTAASSATGSKMQHLRELKALLDRSFAV</sequence>
<evidence type="ECO:0000313" key="28">
    <source>
        <dbReference type="Proteomes" id="UP000007819"/>
    </source>
</evidence>
<evidence type="ECO:0000313" key="27">
    <source>
        <dbReference type="EnsemblMetazoa" id="XP_029344573.1"/>
    </source>
</evidence>
<dbReference type="Pfam" id="PF00676">
    <property type="entry name" value="E1_dh"/>
    <property type="match status" value="1"/>
</dbReference>
<comment type="similarity">
    <text evidence="5">Belongs to the alpha-ketoglutarate dehydrogenase family.</text>
</comment>
<keyword evidence="7" id="KW-1017">Isopeptide bond</keyword>
<evidence type="ECO:0000256" key="7">
    <source>
        <dbReference type="ARBA" id="ARBA00022499"/>
    </source>
</evidence>
<evidence type="ECO:0000256" key="11">
    <source>
        <dbReference type="ARBA" id="ARBA00022843"/>
    </source>
</evidence>
<dbReference type="EC" id="1.2.4.2" evidence="6"/>
<dbReference type="InterPro" id="IPR042179">
    <property type="entry name" value="KGD_C_sf"/>
</dbReference>
<dbReference type="AlphaFoldDB" id="A0A8R2JQF1"/>
<dbReference type="PANTHER" id="PTHR23152:SF4">
    <property type="entry name" value="2-OXOADIPATE DEHYDROGENASE COMPLEX COMPONENT E1"/>
    <property type="match status" value="1"/>
</dbReference>
<keyword evidence="28" id="KW-1185">Reference proteome</keyword>
<feature type="compositionally biased region" description="Polar residues" evidence="25">
    <location>
        <begin position="1032"/>
        <end position="1050"/>
    </location>
</feature>
<dbReference type="NCBIfam" id="TIGR00239">
    <property type="entry name" value="2oxo_dh_E1"/>
    <property type="match status" value="1"/>
</dbReference>
<keyword evidence="12" id="KW-0809">Transit peptide</keyword>
<evidence type="ECO:0000256" key="12">
    <source>
        <dbReference type="ARBA" id="ARBA00022946"/>
    </source>
</evidence>
<dbReference type="InterPro" id="IPR031717">
    <property type="entry name" value="ODO-1/KGD_C"/>
</dbReference>
<dbReference type="NCBIfam" id="NF006914">
    <property type="entry name" value="PRK09404.1"/>
    <property type="match status" value="1"/>
</dbReference>
<comment type="cofactor">
    <cofactor evidence="1">
        <name>Mg(2+)</name>
        <dbReference type="ChEBI" id="CHEBI:18420"/>
    </cofactor>
</comment>
<evidence type="ECO:0000256" key="13">
    <source>
        <dbReference type="ARBA" id="ARBA00023002"/>
    </source>
</evidence>
<evidence type="ECO:0000256" key="22">
    <source>
        <dbReference type="ARBA" id="ARBA00042799"/>
    </source>
</evidence>
<dbReference type="GO" id="GO:0004591">
    <property type="term" value="F:oxoglutarate dehydrogenase (succinyl-transferring) activity"/>
    <property type="evidence" value="ECO:0007669"/>
    <property type="project" value="UniProtKB-EC"/>
</dbReference>
<dbReference type="InterPro" id="IPR011603">
    <property type="entry name" value="2oxoglutarate_DH_E1"/>
</dbReference>
<dbReference type="InterPro" id="IPR001017">
    <property type="entry name" value="DH_E1"/>
</dbReference>
<dbReference type="FunFam" id="3.40.50.12470:FF:000007">
    <property type="entry name" value="2-oxoglutarate dehydrogenase e1 mitochondrial"/>
    <property type="match status" value="1"/>
</dbReference>
<dbReference type="GO" id="GO:0045252">
    <property type="term" value="C:oxoglutarate dehydrogenase complex"/>
    <property type="evidence" value="ECO:0007669"/>
    <property type="project" value="TreeGrafter"/>
</dbReference>
<dbReference type="GeneID" id="100168068"/>
<evidence type="ECO:0000256" key="23">
    <source>
        <dbReference type="ARBA" id="ARBA00042984"/>
    </source>
</evidence>
<evidence type="ECO:0000256" key="4">
    <source>
        <dbReference type="ARBA" id="ARBA00004173"/>
    </source>
</evidence>
<accession>A0A8R2JQF1</accession>
<evidence type="ECO:0000256" key="8">
    <source>
        <dbReference type="ARBA" id="ARBA00022723"/>
    </source>
</evidence>
<name>A0A8R2JQF1_ACYPI</name>
<evidence type="ECO:0000256" key="3">
    <source>
        <dbReference type="ARBA" id="ARBA00004123"/>
    </source>
</evidence>
<dbReference type="Gene3D" id="3.40.50.970">
    <property type="match status" value="1"/>
</dbReference>
<dbReference type="NCBIfam" id="NF008907">
    <property type="entry name" value="PRK12270.1"/>
    <property type="match status" value="1"/>
</dbReference>
<evidence type="ECO:0000256" key="14">
    <source>
        <dbReference type="ARBA" id="ARBA00023052"/>
    </source>
</evidence>
<evidence type="ECO:0000256" key="19">
    <source>
        <dbReference type="ARBA" id="ARBA00037426"/>
    </source>
</evidence>
<evidence type="ECO:0000256" key="10">
    <source>
        <dbReference type="ARBA" id="ARBA00022842"/>
    </source>
</evidence>
<dbReference type="GO" id="GO:0005634">
    <property type="term" value="C:nucleus"/>
    <property type="evidence" value="ECO:0007669"/>
    <property type="project" value="UniProtKB-SubCell"/>
</dbReference>
<dbReference type="GO" id="GO:0006096">
    <property type="term" value="P:glycolytic process"/>
    <property type="evidence" value="ECO:0007669"/>
    <property type="project" value="UniProtKB-KW"/>
</dbReference>
<dbReference type="OrthoDB" id="413077at2759"/>
<comment type="subcellular location">
    <subcellularLocation>
        <location evidence="4">Mitochondrion</location>
    </subcellularLocation>
    <subcellularLocation>
        <location evidence="3">Nucleus</location>
    </subcellularLocation>
</comment>
<dbReference type="Proteomes" id="UP000007819">
    <property type="component" value="Chromosome A1"/>
</dbReference>
<dbReference type="Gene3D" id="3.40.50.12470">
    <property type="match status" value="1"/>
</dbReference>
<evidence type="ECO:0000256" key="17">
    <source>
        <dbReference type="ARBA" id="ARBA00023242"/>
    </source>
</evidence>
<dbReference type="Pfam" id="PF16078">
    <property type="entry name" value="2-oxogl_dehyd_N"/>
    <property type="match status" value="1"/>
</dbReference>
<dbReference type="CDD" id="cd02016">
    <property type="entry name" value="TPP_E1_OGDC_like"/>
    <property type="match status" value="1"/>
</dbReference>
<dbReference type="GO" id="GO:0006099">
    <property type="term" value="P:tricarboxylic acid cycle"/>
    <property type="evidence" value="ECO:0007669"/>
    <property type="project" value="TreeGrafter"/>
</dbReference>
<evidence type="ECO:0000256" key="2">
    <source>
        <dbReference type="ARBA" id="ARBA00001964"/>
    </source>
</evidence>
<dbReference type="InterPro" id="IPR032106">
    <property type="entry name" value="2-oxogl_dehyd_N"/>
</dbReference>
<evidence type="ECO:0000256" key="1">
    <source>
        <dbReference type="ARBA" id="ARBA00001946"/>
    </source>
</evidence>
<evidence type="ECO:0000256" key="16">
    <source>
        <dbReference type="ARBA" id="ARBA00023152"/>
    </source>
</evidence>
<evidence type="ECO:0000256" key="6">
    <source>
        <dbReference type="ARBA" id="ARBA00012280"/>
    </source>
</evidence>
<dbReference type="SUPFAM" id="SSF52518">
    <property type="entry name" value="Thiamin diphosphate-binding fold (THDP-binding)"/>
    <property type="match status" value="2"/>
</dbReference>
<dbReference type="GO" id="GO:0005739">
    <property type="term" value="C:mitochondrion"/>
    <property type="evidence" value="ECO:0007669"/>
    <property type="project" value="UniProtKB-SubCell"/>
</dbReference>
<comment type="function">
    <text evidence="19">The 2-oxoglutarate dehydrogenase complex catalyzes the overall conversion of 2-oxoglutarate to succinyl-CoA and CO(2). It contains multiple copies of three enzymatic components: 2-oxoglutarate dehydrogenase (E1), dihydrolipoamide succinyltransferase (E2) and lipoamide dehydrogenase (E3).</text>
</comment>
<feature type="domain" description="Transketolase-like pyrimidine-binding" evidence="26">
    <location>
        <begin position="682"/>
        <end position="895"/>
    </location>
</feature>
<evidence type="ECO:0000256" key="21">
    <source>
        <dbReference type="ARBA" id="ARBA00041946"/>
    </source>
</evidence>
<dbReference type="Pfam" id="PF16870">
    <property type="entry name" value="OxoGdeHyase_C"/>
    <property type="match status" value="1"/>
</dbReference>
<evidence type="ECO:0000256" key="18">
    <source>
        <dbReference type="ARBA" id="ARBA00030680"/>
    </source>
</evidence>
<dbReference type="EnsemblMetazoa" id="XM_029488713.1">
    <property type="protein sequence ID" value="XP_029344573.1"/>
    <property type="gene ID" value="LOC100168068"/>
</dbReference>
<dbReference type="Gene3D" id="1.10.287.1150">
    <property type="entry name" value="TPP helical domain"/>
    <property type="match status" value="1"/>
</dbReference>
<evidence type="ECO:0000256" key="9">
    <source>
        <dbReference type="ARBA" id="ARBA00022837"/>
    </source>
</evidence>
<dbReference type="InterPro" id="IPR029061">
    <property type="entry name" value="THDP-binding"/>
</dbReference>
<protein>
    <recommendedName>
        <fullName evidence="23">2-oxoglutarate dehydrogenase complex component E1</fullName>
        <ecNumber evidence="6">1.2.4.2</ecNumber>
    </recommendedName>
    <alternativeName>
        <fullName evidence="23">2-oxoglutarate dehydrogenase complex component E1</fullName>
    </alternativeName>
    <alternativeName>
        <fullName evidence="20 21">2-oxoglutarate dehydrogenase, mitochondrial</fullName>
    </alternativeName>
    <alternativeName>
        <fullName evidence="18">Alpha-ketoglutarate dehydrogenase</fullName>
    </alternativeName>
    <alternativeName>
        <fullName evidence="22">Thiamine diphosphate (ThDP)-dependent 2-oxoglutarate dehydrogenase</fullName>
    </alternativeName>
</protein>
<keyword evidence="11" id="KW-0832">Ubl conjugation</keyword>
<reference evidence="28" key="1">
    <citation type="submission" date="2010-06" db="EMBL/GenBank/DDBJ databases">
        <authorList>
            <person name="Jiang H."/>
            <person name="Abraham K."/>
            <person name="Ali S."/>
            <person name="Alsbrooks S.L."/>
            <person name="Anim B.N."/>
            <person name="Anosike U.S."/>
            <person name="Attaway T."/>
            <person name="Bandaranaike D.P."/>
            <person name="Battles P.K."/>
            <person name="Bell S.N."/>
            <person name="Bell A.V."/>
            <person name="Beltran B."/>
            <person name="Bickham C."/>
            <person name="Bustamante Y."/>
            <person name="Caleb T."/>
            <person name="Canada A."/>
            <person name="Cardenas V."/>
            <person name="Carter K."/>
            <person name="Chacko J."/>
            <person name="Chandrabose M.N."/>
            <person name="Chavez D."/>
            <person name="Chavez A."/>
            <person name="Chen L."/>
            <person name="Chu H.-S."/>
            <person name="Claassen K.J."/>
            <person name="Cockrell R."/>
            <person name="Collins M."/>
            <person name="Cooper J.A."/>
            <person name="Cree A."/>
            <person name="Curry S.M."/>
            <person name="Da Y."/>
            <person name="Dao M.D."/>
            <person name="Das B."/>
            <person name="Davila M.-L."/>
            <person name="Davy-Carroll L."/>
            <person name="Denson S."/>
            <person name="Dinh H."/>
            <person name="Ebong V.E."/>
            <person name="Edwards J.R."/>
            <person name="Egan A."/>
            <person name="El-Daye J."/>
            <person name="Escobedo L."/>
            <person name="Fernandez S."/>
            <person name="Fernando P.R."/>
            <person name="Flagg N."/>
            <person name="Forbes L.D."/>
            <person name="Fowler R.G."/>
            <person name="Fu Q."/>
            <person name="Gabisi R.A."/>
            <person name="Ganer J."/>
            <person name="Garbino Pronczuk A."/>
            <person name="Garcia R.M."/>
            <person name="Garner T."/>
            <person name="Garrett T.E."/>
            <person name="Gonzalez D.A."/>
            <person name="Hamid H."/>
            <person name="Hawkins E.S."/>
            <person name="Hirani K."/>
            <person name="Hogues M.E."/>
            <person name="Hollins B."/>
            <person name="Hsiao C.-H."/>
            <person name="Jabil R."/>
            <person name="James M.L."/>
            <person name="Jhangiani S.N."/>
            <person name="Johnson B."/>
            <person name="Johnson Q."/>
            <person name="Joshi V."/>
            <person name="Kalu J.B."/>
            <person name="Kam C."/>
            <person name="Kashfia A."/>
            <person name="Keebler J."/>
            <person name="Kisamo H."/>
            <person name="Kovar C.L."/>
            <person name="Lago L.A."/>
            <person name="Lai C.-Y."/>
            <person name="Laidlaw J."/>
            <person name="Lara F."/>
            <person name="Le T.-K."/>
            <person name="Lee S.L."/>
            <person name="Legall F.H."/>
            <person name="Lemon S.J."/>
            <person name="Lewis L.R."/>
            <person name="Li B."/>
            <person name="Liu Y."/>
            <person name="Liu Y.-S."/>
            <person name="Lopez J."/>
            <person name="Lozado R.J."/>
            <person name="Lu J."/>
            <person name="Madu R.C."/>
            <person name="Maheshwari M."/>
            <person name="Maheshwari R."/>
            <person name="Malloy K."/>
            <person name="Martinez E."/>
            <person name="Mathew T."/>
            <person name="Mercado I.C."/>
            <person name="Mercado C."/>
            <person name="Meyer B."/>
            <person name="Montgomery K."/>
            <person name="Morgan M.B."/>
            <person name="Munidasa M."/>
            <person name="Nazareth L.V."/>
            <person name="Nelson J."/>
            <person name="Ng B.M."/>
            <person name="Nguyen N.B."/>
            <person name="Nguyen P.Q."/>
            <person name="Nguyen T."/>
            <person name="Obregon M."/>
            <person name="Okwuonu G.O."/>
            <person name="Onwere C.G."/>
            <person name="Orozco G."/>
            <person name="Parra A."/>
            <person name="Patel S."/>
            <person name="Patil S."/>
            <person name="Perez A."/>
            <person name="Perez Y."/>
            <person name="Pham C."/>
            <person name="Primus E.L."/>
            <person name="Pu L.-L."/>
            <person name="Puazo M."/>
            <person name="Qin X."/>
            <person name="Quiroz J.B."/>
            <person name="Reese J."/>
            <person name="Richards S."/>
            <person name="Rives C.M."/>
            <person name="Robberts R."/>
            <person name="Ruiz S.J."/>
            <person name="Ruiz M.J."/>
            <person name="Santibanez J."/>
            <person name="Schneider B.W."/>
            <person name="Sisson I."/>
            <person name="Smith M."/>
            <person name="Sodergren E."/>
            <person name="Song X.-Z."/>
            <person name="Song B.B."/>
            <person name="Summersgill H."/>
            <person name="Thelus R."/>
            <person name="Thornton R.D."/>
            <person name="Trejos Z.Y."/>
            <person name="Usmani K."/>
            <person name="Vattathil S."/>
            <person name="Villasana D."/>
            <person name="Walker D.L."/>
            <person name="Wang S."/>
            <person name="Wang K."/>
            <person name="White C.S."/>
            <person name="Williams A.C."/>
            <person name="Williamson J."/>
            <person name="Wilson K."/>
            <person name="Woghiren I.O."/>
            <person name="Woodworth J.R."/>
            <person name="Worley K.C."/>
            <person name="Wright R.A."/>
            <person name="Wu W."/>
            <person name="Young L."/>
            <person name="Zhang L."/>
            <person name="Zhang J."/>
            <person name="Zhu Y."/>
            <person name="Muzny D.M."/>
            <person name="Weinstock G."/>
            <person name="Gibbs R.A."/>
        </authorList>
    </citation>
    <scope>NUCLEOTIDE SEQUENCE [LARGE SCALE GENOMIC DNA]</scope>
    <source>
        <strain evidence="28">LSR1</strain>
    </source>
</reference>
<evidence type="ECO:0000259" key="26">
    <source>
        <dbReference type="SMART" id="SM00861"/>
    </source>
</evidence>
<evidence type="ECO:0000256" key="15">
    <source>
        <dbReference type="ARBA" id="ARBA00023128"/>
    </source>
</evidence>
<keyword evidence="8" id="KW-0479">Metal-binding</keyword>
<evidence type="ECO:0000256" key="24">
    <source>
        <dbReference type="ARBA" id="ARBA00051042"/>
    </source>
</evidence>
<dbReference type="PANTHER" id="PTHR23152">
    <property type="entry name" value="2-OXOGLUTARATE DEHYDROGENASE"/>
    <property type="match status" value="1"/>
</dbReference>